<dbReference type="EMBL" id="JBHUMA010000006">
    <property type="protein sequence ID" value="MFD2598987.1"/>
    <property type="molecule type" value="Genomic_DNA"/>
</dbReference>
<accession>A0ABW5NMB9</accession>
<evidence type="ECO:0000313" key="3">
    <source>
        <dbReference type="Proteomes" id="UP001597393"/>
    </source>
</evidence>
<evidence type="ECO:0000313" key="2">
    <source>
        <dbReference type="EMBL" id="MFD2598987.1"/>
    </source>
</evidence>
<feature type="coiled-coil region" evidence="1">
    <location>
        <begin position="108"/>
        <end position="147"/>
    </location>
</feature>
<protein>
    <submittedName>
        <fullName evidence="2">Uncharacterized protein</fullName>
    </submittedName>
</protein>
<keyword evidence="3" id="KW-1185">Reference proteome</keyword>
<keyword evidence="1" id="KW-0175">Coiled coil</keyword>
<organism evidence="2 3">
    <name type="scientific">Sphingobacterium corticis</name>
    <dbReference type="NCBI Taxonomy" id="1812823"/>
    <lineage>
        <taxon>Bacteria</taxon>
        <taxon>Pseudomonadati</taxon>
        <taxon>Bacteroidota</taxon>
        <taxon>Sphingobacteriia</taxon>
        <taxon>Sphingobacteriales</taxon>
        <taxon>Sphingobacteriaceae</taxon>
        <taxon>Sphingobacterium</taxon>
    </lineage>
</organism>
<name>A0ABW5NMB9_9SPHI</name>
<gene>
    <name evidence="2" type="ORF">ACFSQ3_08480</name>
</gene>
<feature type="coiled-coil region" evidence="1">
    <location>
        <begin position="230"/>
        <end position="264"/>
    </location>
</feature>
<proteinExistence type="predicted"/>
<comment type="caution">
    <text evidence="2">The sequence shown here is derived from an EMBL/GenBank/DDBJ whole genome shotgun (WGS) entry which is preliminary data.</text>
</comment>
<evidence type="ECO:0000256" key="1">
    <source>
        <dbReference type="SAM" id="Coils"/>
    </source>
</evidence>
<dbReference type="Proteomes" id="UP001597393">
    <property type="component" value="Unassembled WGS sequence"/>
</dbReference>
<sequence length="303" mass="35713">MKDSTATFVNQQQRWFQFLEKMEQRMSELVDEAIPELRTLYATDEDLYKRNFSQVQSGILGQLESLRVKASDTYEIQIVPLWEKHSQLASGFLNQESYAFREACMDRLHAFEEKLNAYHTEIQNTSKEDLEIVFQEIEDEFQRLKESFQCTQCGSPLTLGKKIYLRTYISCPSCSTQNTFEPGTGLAKLNLIARPLAEQRTAHLRMHIDELQERERTLYLEIHQLKISSIHLSNNEKLASESKLQELQEERERVIQESLLAEENYLEAFYKDWISISPDQEEHLMKRYQNDLTAFKRKLIPIK</sequence>
<reference evidence="3" key="1">
    <citation type="journal article" date="2019" name="Int. J. Syst. Evol. Microbiol.">
        <title>The Global Catalogue of Microorganisms (GCM) 10K type strain sequencing project: providing services to taxonomists for standard genome sequencing and annotation.</title>
        <authorList>
            <consortium name="The Broad Institute Genomics Platform"/>
            <consortium name="The Broad Institute Genome Sequencing Center for Infectious Disease"/>
            <person name="Wu L."/>
            <person name="Ma J."/>
        </authorList>
    </citation>
    <scope>NUCLEOTIDE SEQUENCE [LARGE SCALE GENOMIC DNA]</scope>
    <source>
        <strain evidence="3">KCTC 42248</strain>
    </source>
</reference>
<dbReference type="RefSeq" id="WP_380869115.1">
    <property type="nucleotide sequence ID" value="NZ_JBHUMA010000006.1"/>
</dbReference>